<sequence>MTPATDPTSTATTHPRLPARRGGGTGTWWSKAVLRAVEEAAFSAADLRAGRSLARAGAVGAITVADGHALAAVKDGHDAFTVEVTMPVLDASDAAAVTELVAAESGRIAALLAGQLPHAFVEAVEEAGVELLPYGGELGSACTCDAWLDPCPHALAVLTQLAWLIQADPFVLTHLRGLARDRVLRDLHRITTPHASAPVLGVESPGDSPAGDGPDDPDEVDDLVVAEDAAVRAARLLQQEQPFDAW</sequence>
<dbReference type="PANTHER" id="PTHR38133">
    <property type="entry name" value="SLR1429 PROTEIN"/>
    <property type="match status" value="1"/>
</dbReference>
<dbReference type="AlphaFoldDB" id="A0A1I0Z8V8"/>
<feature type="compositionally biased region" description="Low complexity" evidence="2">
    <location>
        <begin position="1"/>
        <end position="13"/>
    </location>
</feature>
<evidence type="ECO:0000313" key="4">
    <source>
        <dbReference type="EMBL" id="SFB20868.1"/>
    </source>
</evidence>
<evidence type="ECO:0000259" key="3">
    <source>
        <dbReference type="PROSITE" id="PS50966"/>
    </source>
</evidence>
<feature type="region of interest" description="Disordered" evidence="2">
    <location>
        <begin position="1"/>
        <end position="24"/>
    </location>
</feature>
<evidence type="ECO:0000256" key="1">
    <source>
        <dbReference type="PROSITE-ProRule" id="PRU00325"/>
    </source>
</evidence>
<feature type="domain" description="SWIM-type" evidence="3">
    <location>
        <begin position="127"/>
        <end position="162"/>
    </location>
</feature>
<dbReference type="STRING" id="748909.SAMN05192575_10548"/>
<keyword evidence="1" id="KW-0862">Zinc</keyword>
<evidence type="ECO:0000256" key="2">
    <source>
        <dbReference type="SAM" id="MobiDB-lite"/>
    </source>
</evidence>
<dbReference type="PROSITE" id="PS50966">
    <property type="entry name" value="ZF_SWIM"/>
    <property type="match status" value="1"/>
</dbReference>
<keyword evidence="1" id="KW-0863">Zinc-finger</keyword>
<evidence type="ECO:0000313" key="5">
    <source>
        <dbReference type="Proteomes" id="UP000199113"/>
    </source>
</evidence>
<feature type="region of interest" description="Disordered" evidence="2">
    <location>
        <begin position="195"/>
        <end position="221"/>
    </location>
</feature>
<proteinExistence type="predicted"/>
<dbReference type="GO" id="GO:0008270">
    <property type="term" value="F:zinc ion binding"/>
    <property type="evidence" value="ECO:0007669"/>
    <property type="project" value="UniProtKB-KW"/>
</dbReference>
<dbReference type="Proteomes" id="UP000199113">
    <property type="component" value="Unassembled WGS sequence"/>
</dbReference>
<gene>
    <name evidence="4" type="ORF">SAMN05192575_10548</name>
</gene>
<dbReference type="InterPro" id="IPR007527">
    <property type="entry name" value="Znf_SWIM"/>
</dbReference>
<dbReference type="PANTHER" id="PTHR38133:SF1">
    <property type="entry name" value="SLR1429 PROTEIN"/>
    <property type="match status" value="1"/>
</dbReference>
<dbReference type="RefSeq" id="WP_175507384.1">
    <property type="nucleotide sequence ID" value="NZ_FOKC01000005.1"/>
</dbReference>
<organism evidence="4 5">
    <name type="scientific">Nocardioides alpinus</name>
    <dbReference type="NCBI Taxonomy" id="748909"/>
    <lineage>
        <taxon>Bacteria</taxon>
        <taxon>Bacillati</taxon>
        <taxon>Actinomycetota</taxon>
        <taxon>Actinomycetes</taxon>
        <taxon>Propionibacteriales</taxon>
        <taxon>Nocardioidaceae</taxon>
        <taxon>Nocardioides</taxon>
    </lineage>
</organism>
<dbReference type="EMBL" id="FOKC01000005">
    <property type="protein sequence ID" value="SFB20868.1"/>
    <property type="molecule type" value="Genomic_DNA"/>
</dbReference>
<reference evidence="4" key="1">
    <citation type="submission" date="2016-10" db="EMBL/GenBank/DDBJ databases">
        <authorList>
            <person name="de Groot N.N."/>
        </authorList>
    </citation>
    <scope>NUCLEOTIDE SEQUENCE [LARGE SCALE GENOMIC DNA]</scope>
    <source>
        <strain evidence="4">CGMCC 1.10697</strain>
    </source>
</reference>
<protein>
    <submittedName>
        <fullName evidence="4">Uncharacterized conserved protein, contains Zn finger domain</fullName>
    </submittedName>
</protein>
<keyword evidence="1" id="KW-0479">Metal-binding</keyword>
<feature type="compositionally biased region" description="Low complexity" evidence="2">
    <location>
        <begin position="203"/>
        <end position="212"/>
    </location>
</feature>
<accession>A0A1I0Z8V8</accession>
<name>A0A1I0Z8V8_9ACTN</name>